<feature type="compositionally biased region" description="Basic and acidic residues" evidence="6">
    <location>
        <begin position="82"/>
        <end position="106"/>
    </location>
</feature>
<dbReference type="OrthoDB" id="376357at2759"/>
<dbReference type="PROSITE" id="PS00636">
    <property type="entry name" value="DNAJ_1"/>
    <property type="match status" value="1"/>
</dbReference>
<evidence type="ECO:0000256" key="6">
    <source>
        <dbReference type="SAM" id="MobiDB-lite"/>
    </source>
</evidence>
<gene>
    <name evidence="8" type="ORF">B0A48_16624</name>
</gene>
<dbReference type="InterPro" id="IPR001623">
    <property type="entry name" value="DnaJ_domain"/>
</dbReference>
<dbReference type="PRINTS" id="PR00625">
    <property type="entry name" value="JDOMAIN"/>
</dbReference>
<evidence type="ECO:0000313" key="8">
    <source>
        <dbReference type="EMBL" id="OQN97465.1"/>
    </source>
</evidence>
<protein>
    <recommendedName>
        <fullName evidence="7">J domain-containing protein</fullName>
    </recommendedName>
</protein>
<evidence type="ECO:0000256" key="3">
    <source>
        <dbReference type="ARBA" id="ARBA00022490"/>
    </source>
</evidence>
<dbReference type="SUPFAM" id="SSF46565">
    <property type="entry name" value="Chaperone J-domain"/>
    <property type="match status" value="1"/>
</dbReference>
<evidence type="ECO:0000313" key="9">
    <source>
        <dbReference type="Proteomes" id="UP000192596"/>
    </source>
</evidence>
<reference evidence="9" key="1">
    <citation type="submission" date="2017-03" db="EMBL/GenBank/DDBJ databases">
        <title>Genomes of endolithic fungi from Antarctica.</title>
        <authorList>
            <person name="Coleine C."/>
            <person name="Masonjones S."/>
            <person name="Stajich J.E."/>
        </authorList>
    </citation>
    <scope>NUCLEOTIDE SEQUENCE [LARGE SCALE GENOMIC DNA]</scope>
    <source>
        <strain evidence="9">CCFEE 5527</strain>
    </source>
</reference>
<dbReference type="EMBL" id="NAJO01000054">
    <property type="protein sequence ID" value="OQN97465.1"/>
    <property type="molecule type" value="Genomic_DNA"/>
</dbReference>
<dbReference type="PANTHER" id="PTHR44313">
    <property type="entry name" value="DNAJ HOMOLOG SUBFAMILY C MEMBER 17"/>
    <property type="match status" value="1"/>
</dbReference>
<dbReference type="Pfam" id="PF00226">
    <property type="entry name" value="DnaJ"/>
    <property type="match status" value="1"/>
</dbReference>
<dbReference type="AlphaFoldDB" id="A0A1V8SE92"/>
<dbReference type="GO" id="GO:0000390">
    <property type="term" value="P:spliceosomal complex disassembly"/>
    <property type="evidence" value="ECO:0007669"/>
    <property type="project" value="TreeGrafter"/>
</dbReference>
<feature type="region of interest" description="Disordered" evidence="6">
    <location>
        <begin position="82"/>
        <end position="115"/>
    </location>
</feature>
<dbReference type="STRING" id="1507870.A0A1V8SE92"/>
<sequence length="297" mass="33935">MATDTNHEDFYELLGISSHASTDAEIRRAYRKTALKYHPDKVGSDGTAAAKFHDLQVAFDVLSDPLSKEAYDNARRAKEARQEREQQFEGRRKQFKDELEARESASLKRKRGDDAEDDAYRREIARLAADGKRRREELTAKLRREQEAEITTLQPQAEVTDESDRSIKLRFRQSAETAHLTQASLTETFSRYGKIEHIVLRDKRIKIPGEKHRVDFTLVTLVFADVVGARAAVNARVEHVDDIGWLKGTEPEVEIPKAATEPVVGLDATLERLKKADIRRREKLEKEKVNDTQAENV</sequence>
<evidence type="ECO:0000256" key="5">
    <source>
        <dbReference type="ARBA" id="ARBA00023242"/>
    </source>
</evidence>
<dbReference type="GO" id="GO:0005681">
    <property type="term" value="C:spliceosomal complex"/>
    <property type="evidence" value="ECO:0007669"/>
    <property type="project" value="TreeGrafter"/>
</dbReference>
<dbReference type="Gene3D" id="1.10.287.110">
    <property type="entry name" value="DnaJ domain"/>
    <property type="match status" value="1"/>
</dbReference>
<evidence type="ECO:0000256" key="1">
    <source>
        <dbReference type="ARBA" id="ARBA00004123"/>
    </source>
</evidence>
<comment type="caution">
    <text evidence="8">The sequence shown here is derived from an EMBL/GenBank/DDBJ whole genome shotgun (WGS) entry which is preliminary data.</text>
</comment>
<dbReference type="InterPro" id="IPR012677">
    <property type="entry name" value="Nucleotide-bd_a/b_plait_sf"/>
</dbReference>
<accession>A0A1V8SE92</accession>
<organism evidence="8 9">
    <name type="scientific">Cryoendolithus antarcticus</name>
    <dbReference type="NCBI Taxonomy" id="1507870"/>
    <lineage>
        <taxon>Eukaryota</taxon>
        <taxon>Fungi</taxon>
        <taxon>Dikarya</taxon>
        <taxon>Ascomycota</taxon>
        <taxon>Pezizomycotina</taxon>
        <taxon>Dothideomycetes</taxon>
        <taxon>Dothideomycetidae</taxon>
        <taxon>Cladosporiales</taxon>
        <taxon>Cladosporiaceae</taxon>
        <taxon>Cryoendolithus</taxon>
    </lineage>
</organism>
<dbReference type="Gene3D" id="3.30.70.330">
    <property type="match status" value="1"/>
</dbReference>
<dbReference type="InterPro" id="IPR036869">
    <property type="entry name" value="J_dom_sf"/>
</dbReference>
<name>A0A1V8SE92_9PEZI</name>
<dbReference type="GO" id="GO:0005737">
    <property type="term" value="C:cytoplasm"/>
    <property type="evidence" value="ECO:0007669"/>
    <property type="project" value="UniProtKB-SubCell"/>
</dbReference>
<evidence type="ECO:0000256" key="4">
    <source>
        <dbReference type="ARBA" id="ARBA00023186"/>
    </source>
</evidence>
<proteinExistence type="predicted"/>
<keyword evidence="3" id="KW-0963">Cytoplasm</keyword>
<keyword evidence="4" id="KW-0143">Chaperone</keyword>
<dbReference type="PANTHER" id="PTHR44313:SF1">
    <property type="entry name" value="DNAJ HOMOLOG SUBFAMILY C MEMBER 17"/>
    <property type="match status" value="1"/>
</dbReference>
<dbReference type="InterPro" id="IPR018253">
    <property type="entry name" value="DnaJ_domain_CS"/>
</dbReference>
<evidence type="ECO:0000256" key="2">
    <source>
        <dbReference type="ARBA" id="ARBA00004496"/>
    </source>
</evidence>
<dbReference type="PROSITE" id="PS50076">
    <property type="entry name" value="DNAJ_2"/>
    <property type="match status" value="1"/>
</dbReference>
<dbReference type="CDD" id="cd06257">
    <property type="entry name" value="DnaJ"/>
    <property type="match status" value="1"/>
</dbReference>
<evidence type="ECO:0000259" key="7">
    <source>
        <dbReference type="PROSITE" id="PS50076"/>
    </source>
</evidence>
<dbReference type="Proteomes" id="UP000192596">
    <property type="component" value="Unassembled WGS sequence"/>
</dbReference>
<dbReference type="SMART" id="SM00271">
    <property type="entry name" value="DnaJ"/>
    <property type="match status" value="1"/>
</dbReference>
<dbReference type="InParanoid" id="A0A1V8SE92"/>
<keyword evidence="9" id="KW-1185">Reference proteome</keyword>
<comment type="subcellular location">
    <subcellularLocation>
        <location evidence="2">Cytoplasm</location>
    </subcellularLocation>
    <subcellularLocation>
        <location evidence="1">Nucleus</location>
    </subcellularLocation>
</comment>
<feature type="domain" description="J" evidence="7">
    <location>
        <begin position="9"/>
        <end position="75"/>
    </location>
</feature>
<dbReference type="InterPro" id="IPR052094">
    <property type="entry name" value="Pre-mRNA-splicing_ERAD"/>
</dbReference>
<keyword evidence="5" id="KW-0539">Nucleus</keyword>